<evidence type="ECO:0000313" key="9">
    <source>
        <dbReference type="Proteomes" id="UP001164020"/>
    </source>
</evidence>
<evidence type="ECO:0000256" key="3">
    <source>
        <dbReference type="ARBA" id="ARBA00022490"/>
    </source>
</evidence>
<dbReference type="EMBL" id="CP114029">
    <property type="protein sequence ID" value="WAP68645.1"/>
    <property type="molecule type" value="Genomic_DNA"/>
</dbReference>
<evidence type="ECO:0000313" key="8">
    <source>
        <dbReference type="EMBL" id="WAP68645.1"/>
    </source>
</evidence>
<keyword evidence="3 7" id="KW-0963">Cytoplasm</keyword>
<dbReference type="GO" id="GO:0004719">
    <property type="term" value="F:protein-L-isoaspartate (D-aspartate) O-methyltransferase activity"/>
    <property type="evidence" value="ECO:0007669"/>
    <property type="project" value="UniProtKB-EC"/>
</dbReference>
<comment type="subcellular location">
    <subcellularLocation>
        <location evidence="1 7">Cytoplasm</location>
    </subcellularLocation>
</comment>
<sequence>MTSDFTRSRERMVDLIASRGSRDERVLAAMREVPRELFVPPHMQDFAHEDAPLSIGEGQTISQPTIVAMMIEAAEIGPGSNVLEVGAGSGYVVALLSRIARNVYAIERHRRLGEAASERLARLGYANAEIRIGDGSKGRPEAAPFDAILVSAAAAEMPETIRQQLAMGGRLIVPVDEDIAGQALQRITRRGEDDYDVETLAKVQFVPLVGEG</sequence>
<keyword evidence="5 7" id="KW-0808">Transferase</keyword>
<dbReference type="PANTHER" id="PTHR11579:SF0">
    <property type="entry name" value="PROTEIN-L-ISOASPARTATE(D-ASPARTATE) O-METHYLTRANSFERASE"/>
    <property type="match status" value="1"/>
</dbReference>
<evidence type="ECO:0000256" key="5">
    <source>
        <dbReference type="ARBA" id="ARBA00022679"/>
    </source>
</evidence>
<keyword evidence="6 7" id="KW-0949">S-adenosyl-L-methionine</keyword>
<dbReference type="EC" id="2.1.1.77" evidence="7"/>
<proteinExistence type="inferred from homology"/>
<evidence type="ECO:0000256" key="1">
    <source>
        <dbReference type="ARBA" id="ARBA00004496"/>
    </source>
</evidence>
<evidence type="ECO:0000256" key="6">
    <source>
        <dbReference type="ARBA" id="ARBA00022691"/>
    </source>
</evidence>
<dbReference type="HAMAP" id="MF_00090">
    <property type="entry name" value="PIMT"/>
    <property type="match status" value="1"/>
</dbReference>
<comment type="similarity">
    <text evidence="2 7">Belongs to the methyltransferase superfamily. L-isoaspartyl/D-aspartyl protein methyltransferase family.</text>
</comment>
<dbReference type="RefSeq" id="WP_268881071.1">
    <property type="nucleotide sequence ID" value="NZ_CP114029.1"/>
</dbReference>
<dbReference type="NCBIfam" id="NF001453">
    <property type="entry name" value="PRK00312.1"/>
    <property type="match status" value="1"/>
</dbReference>
<feature type="active site" evidence="7">
    <location>
        <position position="62"/>
    </location>
</feature>
<dbReference type="Gene3D" id="3.40.50.150">
    <property type="entry name" value="Vaccinia Virus protein VP39"/>
    <property type="match status" value="1"/>
</dbReference>
<evidence type="ECO:0000256" key="7">
    <source>
        <dbReference type="HAMAP-Rule" id="MF_00090"/>
    </source>
</evidence>
<protein>
    <recommendedName>
        <fullName evidence="7">Protein-L-isoaspartate O-methyltransferase</fullName>
        <ecNumber evidence="7">2.1.1.77</ecNumber>
    </recommendedName>
    <alternativeName>
        <fullName evidence="7">L-isoaspartyl protein carboxyl methyltransferase</fullName>
    </alternativeName>
    <alternativeName>
        <fullName evidence="7">Protein L-isoaspartyl methyltransferase</fullName>
    </alternativeName>
    <alternativeName>
        <fullName evidence="7">Protein-beta-aspartate methyltransferase</fullName>
        <shortName evidence="7">PIMT</shortName>
    </alternativeName>
</protein>
<dbReference type="PANTHER" id="PTHR11579">
    <property type="entry name" value="PROTEIN-L-ISOASPARTATE O-METHYLTRANSFERASE"/>
    <property type="match status" value="1"/>
</dbReference>
<comment type="function">
    <text evidence="7">Catalyzes the methyl esterification of L-isoaspartyl residues in peptides and proteins that result from spontaneous decomposition of normal L-aspartyl and L-asparaginyl residues. It plays a role in the repair and/or degradation of damaged proteins.</text>
</comment>
<name>A0ABY7C493_9HYPH</name>
<dbReference type="CDD" id="cd02440">
    <property type="entry name" value="AdoMet_MTases"/>
    <property type="match status" value="1"/>
</dbReference>
<dbReference type="SUPFAM" id="SSF53335">
    <property type="entry name" value="S-adenosyl-L-methionine-dependent methyltransferases"/>
    <property type="match status" value="1"/>
</dbReference>
<organism evidence="8 9">
    <name type="scientific">Jiella pelagia</name>
    <dbReference type="NCBI Taxonomy" id="2986949"/>
    <lineage>
        <taxon>Bacteria</taxon>
        <taxon>Pseudomonadati</taxon>
        <taxon>Pseudomonadota</taxon>
        <taxon>Alphaproteobacteria</taxon>
        <taxon>Hyphomicrobiales</taxon>
        <taxon>Aurantimonadaceae</taxon>
        <taxon>Jiella</taxon>
    </lineage>
</organism>
<gene>
    <name evidence="7" type="primary">pcm</name>
    <name evidence="8" type="ORF">OH818_25770</name>
</gene>
<dbReference type="InterPro" id="IPR000682">
    <property type="entry name" value="PCMT"/>
</dbReference>
<dbReference type="NCBIfam" id="TIGR00080">
    <property type="entry name" value="pimt"/>
    <property type="match status" value="1"/>
</dbReference>
<evidence type="ECO:0000256" key="2">
    <source>
        <dbReference type="ARBA" id="ARBA00005369"/>
    </source>
</evidence>
<dbReference type="InterPro" id="IPR029063">
    <property type="entry name" value="SAM-dependent_MTases_sf"/>
</dbReference>
<reference evidence="8" key="1">
    <citation type="submission" date="2022-12" db="EMBL/GenBank/DDBJ databases">
        <title>Jiella pelagia sp. nov., isolated from phosphonate enriched culture of Northwest Pacific surface seawater.</title>
        <authorList>
            <person name="Shin D.Y."/>
            <person name="Hwang C.Y."/>
        </authorList>
    </citation>
    <scope>NUCLEOTIDE SEQUENCE</scope>
    <source>
        <strain evidence="8">HL-NP1</strain>
    </source>
</reference>
<keyword evidence="9" id="KW-1185">Reference proteome</keyword>
<dbReference type="GO" id="GO:0032259">
    <property type="term" value="P:methylation"/>
    <property type="evidence" value="ECO:0007669"/>
    <property type="project" value="UniProtKB-KW"/>
</dbReference>
<comment type="catalytic activity">
    <reaction evidence="7">
        <text>[protein]-L-isoaspartate + S-adenosyl-L-methionine = [protein]-L-isoaspartate alpha-methyl ester + S-adenosyl-L-homocysteine</text>
        <dbReference type="Rhea" id="RHEA:12705"/>
        <dbReference type="Rhea" id="RHEA-COMP:12143"/>
        <dbReference type="Rhea" id="RHEA-COMP:12144"/>
        <dbReference type="ChEBI" id="CHEBI:57856"/>
        <dbReference type="ChEBI" id="CHEBI:59789"/>
        <dbReference type="ChEBI" id="CHEBI:90596"/>
        <dbReference type="ChEBI" id="CHEBI:90598"/>
        <dbReference type="EC" id="2.1.1.77"/>
    </reaction>
</comment>
<dbReference type="Pfam" id="PF01135">
    <property type="entry name" value="PCMT"/>
    <property type="match status" value="1"/>
</dbReference>
<evidence type="ECO:0000256" key="4">
    <source>
        <dbReference type="ARBA" id="ARBA00022603"/>
    </source>
</evidence>
<dbReference type="Proteomes" id="UP001164020">
    <property type="component" value="Chromosome"/>
</dbReference>
<accession>A0ABY7C493</accession>
<keyword evidence="4 7" id="KW-0489">Methyltransferase</keyword>